<comment type="caution">
    <text evidence="9">The sequence shown here is derived from an EMBL/GenBank/DDBJ whole genome shotgun (WGS) entry which is preliminary data.</text>
</comment>
<keyword evidence="2" id="KW-1003">Cell membrane</keyword>
<sequence>MFSAADNYPLVDLFWTFVWFFALVIYFWLIITVFADLFRRHDVSGWAKAGWVVFVLVLPLIGTLTYLVTQGRAMADRDTRQAREVKQQTDEYIRSVVSPGYRGVDEIARGKQLLDEGAISQEEFEQLKRRVLV</sequence>
<reference evidence="9 10" key="1">
    <citation type="submission" date="2020-07" db="EMBL/GenBank/DDBJ databases">
        <title>Sequencing the genomes of 1000 actinobacteria strains.</title>
        <authorList>
            <person name="Klenk H.-P."/>
        </authorList>
    </citation>
    <scope>NUCLEOTIDE SEQUENCE [LARGE SCALE GENOMIC DNA]</scope>
    <source>
        <strain evidence="9 10">DSM 104001</strain>
    </source>
</reference>
<keyword evidence="4 6" id="KW-1133">Transmembrane helix</keyword>
<evidence type="ECO:0000259" key="7">
    <source>
        <dbReference type="Pfam" id="PF09851"/>
    </source>
</evidence>
<dbReference type="InterPro" id="IPR027379">
    <property type="entry name" value="CLS_N"/>
</dbReference>
<dbReference type="AlphaFoldDB" id="A0A853CMR8"/>
<dbReference type="Proteomes" id="UP000541969">
    <property type="component" value="Unassembled WGS sequence"/>
</dbReference>
<evidence type="ECO:0000256" key="4">
    <source>
        <dbReference type="ARBA" id="ARBA00022989"/>
    </source>
</evidence>
<dbReference type="RefSeq" id="WP_179719462.1">
    <property type="nucleotide sequence ID" value="NZ_JACBZT010000001.1"/>
</dbReference>
<evidence type="ECO:0000313" key="9">
    <source>
        <dbReference type="EMBL" id="NYJ07538.1"/>
    </source>
</evidence>
<dbReference type="Pfam" id="PF09851">
    <property type="entry name" value="SHOCT"/>
    <property type="match status" value="1"/>
</dbReference>
<keyword evidence="10" id="KW-1185">Reference proteome</keyword>
<evidence type="ECO:0000256" key="6">
    <source>
        <dbReference type="SAM" id="Phobius"/>
    </source>
</evidence>
<feature type="transmembrane region" description="Helical" evidence="6">
    <location>
        <begin position="13"/>
        <end position="37"/>
    </location>
</feature>
<dbReference type="GO" id="GO:0005886">
    <property type="term" value="C:plasma membrane"/>
    <property type="evidence" value="ECO:0007669"/>
    <property type="project" value="UniProtKB-SubCell"/>
</dbReference>
<gene>
    <name evidence="9" type="ORF">GGQ55_003816</name>
</gene>
<evidence type="ECO:0000313" key="10">
    <source>
        <dbReference type="Proteomes" id="UP000541969"/>
    </source>
</evidence>
<name>A0A853CMR8_9ACTN</name>
<comment type="subcellular location">
    <subcellularLocation>
        <location evidence="1">Cell membrane</location>
        <topology evidence="1">Multi-pass membrane protein</topology>
    </subcellularLocation>
</comment>
<keyword evidence="3 6" id="KW-0812">Transmembrane</keyword>
<dbReference type="EMBL" id="JACBZT010000001">
    <property type="protein sequence ID" value="NYJ07538.1"/>
    <property type="molecule type" value="Genomic_DNA"/>
</dbReference>
<feature type="domain" description="SHOCT" evidence="7">
    <location>
        <begin position="111"/>
        <end position="132"/>
    </location>
</feature>
<organism evidence="9 10">
    <name type="scientific">Petropleomorpha daqingensis</name>
    <dbReference type="NCBI Taxonomy" id="2026353"/>
    <lineage>
        <taxon>Bacteria</taxon>
        <taxon>Bacillati</taxon>
        <taxon>Actinomycetota</taxon>
        <taxon>Actinomycetes</taxon>
        <taxon>Geodermatophilales</taxon>
        <taxon>Geodermatophilaceae</taxon>
        <taxon>Petropleomorpha</taxon>
    </lineage>
</organism>
<dbReference type="Pfam" id="PF13396">
    <property type="entry name" value="PLDc_N"/>
    <property type="match status" value="1"/>
</dbReference>
<feature type="transmembrane region" description="Helical" evidence="6">
    <location>
        <begin position="49"/>
        <end position="68"/>
    </location>
</feature>
<accession>A0A853CMR8</accession>
<dbReference type="InterPro" id="IPR018649">
    <property type="entry name" value="SHOCT"/>
</dbReference>
<evidence type="ECO:0000256" key="5">
    <source>
        <dbReference type="ARBA" id="ARBA00023136"/>
    </source>
</evidence>
<protein>
    <submittedName>
        <fullName evidence="9">Type VI protein secretion system component VasK</fullName>
    </submittedName>
</protein>
<feature type="domain" description="Cardiolipin synthase N-terminal" evidence="8">
    <location>
        <begin position="26"/>
        <end position="68"/>
    </location>
</feature>
<evidence type="ECO:0000256" key="2">
    <source>
        <dbReference type="ARBA" id="ARBA00022475"/>
    </source>
</evidence>
<evidence type="ECO:0000256" key="1">
    <source>
        <dbReference type="ARBA" id="ARBA00004651"/>
    </source>
</evidence>
<keyword evidence="5 6" id="KW-0472">Membrane</keyword>
<proteinExistence type="predicted"/>
<evidence type="ECO:0000259" key="8">
    <source>
        <dbReference type="Pfam" id="PF13396"/>
    </source>
</evidence>
<evidence type="ECO:0000256" key="3">
    <source>
        <dbReference type="ARBA" id="ARBA00022692"/>
    </source>
</evidence>